<dbReference type="EMBL" id="GEMB01007753">
    <property type="protein sequence ID" value="JAR95693.1"/>
    <property type="molecule type" value="Transcribed_RNA"/>
</dbReference>
<reference evidence="1" key="1">
    <citation type="submission" date="2016-04" db="EMBL/GenBank/DDBJ databases">
        <authorList>
            <person name="Calderon-Fernandez G.M.Sr."/>
        </authorList>
    </citation>
    <scope>NUCLEOTIDE SEQUENCE</scope>
    <source>
        <strain evidence="1">Int1</strain>
        <tissue evidence="1">Integument</tissue>
    </source>
</reference>
<proteinExistence type="predicted"/>
<feature type="non-terminal residue" evidence="1">
    <location>
        <position position="1"/>
    </location>
</feature>
<evidence type="ECO:0000313" key="1">
    <source>
        <dbReference type="EMBL" id="JAR95693.1"/>
    </source>
</evidence>
<reference evidence="1" key="2">
    <citation type="journal article" date="2017" name="J. Med. Entomol.">
        <title>Transcriptome Analysis of the Triatoma infestans (Hemiptera: Reduviidae) Integument.</title>
        <authorList>
            <person name="Calderon-Fernandez G.M."/>
            <person name="Moriconi D.E."/>
            <person name="Dulbecco A.B."/>
            <person name="Juarez M.P."/>
        </authorList>
    </citation>
    <scope>NUCLEOTIDE SEQUENCE</scope>
    <source>
        <strain evidence="1">Int1</strain>
        <tissue evidence="1">Integument</tissue>
    </source>
</reference>
<protein>
    <submittedName>
        <fullName evidence="1">Uncharacterized protein</fullName>
    </submittedName>
</protein>
<name>A0A161M0U8_TRIIF</name>
<organism evidence="1">
    <name type="scientific">Triatoma infestans</name>
    <name type="common">Assassin bug</name>
    <dbReference type="NCBI Taxonomy" id="30076"/>
    <lineage>
        <taxon>Eukaryota</taxon>
        <taxon>Metazoa</taxon>
        <taxon>Ecdysozoa</taxon>
        <taxon>Arthropoda</taxon>
        <taxon>Hexapoda</taxon>
        <taxon>Insecta</taxon>
        <taxon>Pterygota</taxon>
        <taxon>Neoptera</taxon>
        <taxon>Paraneoptera</taxon>
        <taxon>Hemiptera</taxon>
        <taxon>Heteroptera</taxon>
        <taxon>Panheteroptera</taxon>
        <taxon>Cimicomorpha</taxon>
        <taxon>Reduviidae</taxon>
        <taxon>Triatominae</taxon>
        <taxon>Triatoma</taxon>
    </lineage>
</organism>
<accession>A0A161M0U8</accession>
<dbReference type="AlphaFoldDB" id="A0A161M0U8"/>
<sequence>CVLDNPAINTRHIARQLRPFTELCMAEFSPRKSLHPFHVHRGFRLYKQDYAQYVEFCSWML</sequence>